<dbReference type="CDD" id="cd01389">
    <property type="entry name" value="HMG-box_ROX1-like"/>
    <property type="match status" value="1"/>
</dbReference>
<dbReference type="Pfam" id="PF00505">
    <property type="entry name" value="HMG_box"/>
    <property type="match status" value="1"/>
</dbReference>
<evidence type="ECO:0000256" key="3">
    <source>
        <dbReference type="PROSITE-ProRule" id="PRU00267"/>
    </source>
</evidence>
<dbReference type="Proteomes" id="UP000193920">
    <property type="component" value="Unassembled WGS sequence"/>
</dbReference>
<dbReference type="SUPFAM" id="SSF47095">
    <property type="entry name" value="HMG-box"/>
    <property type="match status" value="1"/>
</dbReference>
<dbReference type="PANTHER" id="PTHR45789">
    <property type="entry name" value="FI18025P1"/>
    <property type="match status" value="1"/>
</dbReference>
<evidence type="ECO:0000313" key="5">
    <source>
        <dbReference type="EMBL" id="ORY20685.1"/>
    </source>
</evidence>
<proteinExistence type="predicted"/>
<dbReference type="InterPro" id="IPR009071">
    <property type="entry name" value="HMG_box_dom"/>
</dbReference>
<keyword evidence="6" id="KW-1185">Reference proteome</keyword>
<dbReference type="InterPro" id="IPR036910">
    <property type="entry name" value="HMG_box_dom_sf"/>
</dbReference>
<protein>
    <recommendedName>
        <fullName evidence="4">HMG box domain-containing protein</fullName>
    </recommendedName>
</protein>
<keyword evidence="1 3" id="KW-0238">DNA-binding</keyword>
<dbReference type="GO" id="GO:0005634">
    <property type="term" value="C:nucleus"/>
    <property type="evidence" value="ECO:0007669"/>
    <property type="project" value="UniProtKB-UniRule"/>
</dbReference>
<gene>
    <name evidence="5" type="ORF">LY90DRAFT_516578</name>
</gene>
<keyword evidence="2 3" id="KW-0539">Nucleus</keyword>
<evidence type="ECO:0000256" key="2">
    <source>
        <dbReference type="ARBA" id="ARBA00023242"/>
    </source>
</evidence>
<dbReference type="EMBL" id="MCOG01000282">
    <property type="protein sequence ID" value="ORY20685.1"/>
    <property type="molecule type" value="Genomic_DNA"/>
</dbReference>
<organism evidence="5 6">
    <name type="scientific">Neocallimastix californiae</name>
    <dbReference type="NCBI Taxonomy" id="1754190"/>
    <lineage>
        <taxon>Eukaryota</taxon>
        <taxon>Fungi</taxon>
        <taxon>Fungi incertae sedis</taxon>
        <taxon>Chytridiomycota</taxon>
        <taxon>Chytridiomycota incertae sedis</taxon>
        <taxon>Neocallimastigomycetes</taxon>
        <taxon>Neocallimastigales</taxon>
        <taxon>Neocallimastigaceae</taxon>
        <taxon>Neocallimastix</taxon>
    </lineage>
</organism>
<feature type="domain" description="HMG box" evidence="4">
    <location>
        <begin position="218"/>
        <end position="287"/>
    </location>
</feature>
<dbReference type="PROSITE" id="PS50118">
    <property type="entry name" value="HMG_BOX_2"/>
    <property type="match status" value="1"/>
</dbReference>
<feature type="DNA-binding region" description="HMG box" evidence="3">
    <location>
        <begin position="218"/>
        <end position="287"/>
    </location>
</feature>
<evidence type="ECO:0000256" key="1">
    <source>
        <dbReference type="ARBA" id="ARBA00023125"/>
    </source>
</evidence>
<dbReference type="GO" id="GO:0000978">
    <property type="term" value="F:RNA polymerase II cis-regulatory region sequence-specific DNA binding"/>
    <property type="evidence" value="ECO:0007669"/>
    <property type="project" value="TreeGrafter"/>
</dbReference>
<name>A0A1Y2AFE5_9FUNG</name>
<dbReference type="Gene3D" id="1.10.30.10">
    <property type="entry name" value="High mobility group box domain"/>
    <property type="match status" value="1"/>
</dbReference>
<dbReference type="PANTHER" id="PTHR45789:SF2">
    <property type="entry name" value="FI18025P1"/>
    <property type="match status" value="1"/>
</dbReference>
<comment type="caution">
    <text evidence="5">The sequence shown here is derived from an EMBL/GenBank/DDBJ whole genome shotgun (WGS) entry which is preliminary data.</text>
</comment>
<dbReference type="GO" id="GO:0000981">
    <property type="term" value="F:DNA-binding transcription factor activity, RNA polymerase II-specific"/>
    <property type="evidence" value="ECO:0007669"/>
    <property type="project" value="TreeGrafter"/>
</dbReference>
<dbReference type="SMART" id="SM00398">
    <property type="entry name" value="HMG"/>
    <property type="match status" value="1"/>
</dbReference>
<evidence type="ECO:0000313" key="6">
    <source>
        <dbReference type="Proteomes" id="UP000193920"/>
    </source>
</evidence>
<dbReference type="AlphaFoldDB" id="A0A1Y2AFE5"/>
<accession>A0A1Y2AFE5</accession>
<dbReference type="STRING" id="1754190.A0A1Y2AFE5"/>
<dbReference type="OrthoDB" id="6247875at2759"/>
<evidence type="ECO:0000259" key="4">
    <source>
        <dbReference type="PROSITE" id="PS50118"/>
    </source>
</evidence>
<reference evidence="5 6" key="1">
    <citation type="submission" date="2016-08" db="EMBL/GenBank/DDBJ databases">
        <title>A Parts List for Fungal Cellulosomes Revealed by Comparative Genomics.</title>
        <authorList>
            <consortium name="DOE Joint Genome Institute"/>
            <person name="Haitjema C.H."/>
            <person name="Gilmore S.P."/>
            <person name="Henske J.K."/>
            <person name="Solomon K.V."/>
            <person name="De Groot R."/>
            <person name="Kuo A."/>
            <person name="Mondo S.J."/>
            <person name="Salamov A.A."/>
            <person name="Labutti K."/>
            <person name="Zhao Z."/>
            <person name="Chiniquy J."/>
            <person name="Barry K."/>
            <person name="Brewer H.M."/>
            <person name="Purvine S.O."/>
            <person name="Wright A.T."/>
            <person name="Boxma B."/>
            <person name="Van Alen T."/>
            <person name="Hackstein J.H."/>
            <person name="Baker S.E."/>
            <person name="Grigoriev I.V."/>
            <person name="O'Malley M.A."/>
        </authorList>
    </citation>
    <scope>NUCLEOTIDE SEQUENCE [LARGE SCALE GENOMIC DNA]</scope>
    <source>
        <strain evidence="5 6">G1</strain>
    </source>
</reference>
<dbReference type="InterPro" id="IPR051356">
    <property type="entry name" value="SOX/SOX-like_TF"/>
</dbReference>
<sequence length="338" mass="39947">MENYEYYTENQFQNQLINSNLIETIPLYQNIQIPIEYDIPKLFNFYKYDNYINYCGLFPLNINNNINDNSNIINNDNNNINSNIINNENIINNVLTTNNILTNDNILNTINTNNILPYNDLFSINDILTTDNVNYTSNDNINYTINNDGVLNNSISDILKQTNNLNGEELLEYLENQSKEVVDILLQFNVNNILNKLRSIFLTTVFRLKGKTSHSNDVPRPLNAYMIYRKRNLHLILEKHIEIKTQNEVNIIIGKIWKDEKETIKNEYKFKAEIHKLIHSYLFPNYKFKNNKGKNKYKYNKYSLLTGLKPKESQSKILERKIKLHKNLIHKIKNTRKN</sequence>